<proteinExistence type="predicted"/>
<dbReference type="EMBL" id="MEHJ01000001">
    <property type="protein sequence ID" value="OEJ28671.1"/>
    <property type="molecule type" value="Genomic_DNA"/>
</dbReference>
<evidence type="ECO:0000313" key="1">
    <source>
        <dbReference type="EMBL" id="OEJ28671.1"/>
    </source>
</evidence>
<accession>A0A1E5PGM1</accession>
<keyword evidence="2" id="KW-1185">Reference proteome</keyword>
<reference evidence="1 2" key="1">
    <citation type="submission" date="2016-08" db="EMBL/GenBank/DDBJ databases">
        <title>Complete genome sequence of Streptomyces agglomeratus strain 6-3-2, a novel anti-MRSA actinomycete isolated from Wuli of Tebit, China.</title>
        <authorList>
            <person name="Chen X."/>
        </authorList>
    </citation>
    <scope>NUCLEOTIDE SEQUENCE [LARGE SCALE GENOMIC DNA]</scope>
    <source>
        <strain evidence="1 2">6-3-2</strain>
    </source>
</reference>
<protein>
    <submittedName>
        <fullName evidence="1">Uncharacterized protein</fullName>
    </submittedName>
</protein>
<name>A0A1E5PGM1_9ACTN</name>
<sequence>MASNDRHTAVPVLLDSSFQVPDPDRGSVQFQSEAPIQSPHTLLAVNVPSGFSVRVPPSASVHVVVSSVGFSATDSPSGGGRFQILPQAVSARAMARRTSEVRQERNTLHLQRSLQVACATGEIKDVCRSLA</sequence>
<comment type="caution">
    <text evidence="1">The sequence shown here is derived from an EMBL/GenBank/DDBJ whole genome shotgun (WGS) entry which is preliminary data.</text>
</comment>
<dbReference type="AlphaFoldDB" id="A0A1E5PGM1"/>
<dbReference type="Proteomes" id="UP000095759">
    <property type="component" value="Unassembled WGS sequence"/>
</dbReference>
<evidence type="ECO:0000313" key="2">
    <source>
        <dbReference type="Proteomes" id="UP000095759"/>
    </source>
</evidence>
<gene>
    <name evidence="1" type="ORF">AS594_33565</name>
</gene>
<organism evidence="1 2">
    <name type="scientific">Streptomyces agglomeratus</name>
    <dbReference type="NCBI Taxonomy" id="285458"/>
    <lineage>
        <taxon>Bacteria</taxon>
        <taxon>Bacillati</taxon>
        <taxon>Actinomycetota</taxon>
        <taxon>Actinomycetes</taxon>
        <taxon>Kitasatosporales</taxon>
        <taxon>Streptomycetaceae</taxon>
        <taxon>Streptomyces</taxon>
    </lineage>
</organism>